<proteinExistence type="predicted"/>
<gene>
    <name evidence="1" type="ORF">kac65v162_gp092</name>
</gene>
<evidence type="ECO:0000313" key="2">
    <source>
        <dbReference type="Proteomes" id="UP000308935"/>
    </source>
</evidence>
<protein>
    <submittedName>
        <fullName evidence="1">Transposase</fullName>
    </submittedName>
</protein>
<accession>A0A482MJ64</accession>
<organism evidence="1 2">
    <name type="scientific">Nodularia phage vB_NspS-kac65v162</name>
    <dbReference type="NCBI Taxonomy" id="2557581"/>
    <lineage>
        <taxon>Viruses</taxon>
        <taxon>Duplodnaviria</taxon>
        <taxon>Heunggongvirae</taxon>
        <taxon>Uroviricota</taxon>
        <taxon>Caudoviricetes</taxon>
        <taxon>Ravarandavirus</taxon>
        <taxon>Ravarandavirus kac65v151</taxon>
    </lineage>
</organism>
<dbReference type="Proteomes" id="UP000308935">
    <property type="component" value="Segment"/>
</dbReference>
<reference evidence="1 2" key="1">
    <citation type="submission" date="2019-03" db="EMBL/GenBank/DDBJ databases">
        <title>Diversity and diversification of Nodularia spumigena cyanophages in the Baltic Sea.</title>
        <authorList>
            <person name="Sulcius S."/>
            <person name="Holmfeldt K."/>
            <person name="Simoliunas E."/>
        </authorList>
    </citation>
    <scope>NUCLEOTIDE SEQUENCE [LARGE SCALE GENOMIC DNA]</scope>
</reference>
<dbReference type="EMBL" id="MK605244">
    <property type="protein sequence ID" value="QBQ73536.1"/>
    <property type="molecule type" value="Genomic_DNA"/>
</dbReference>
<sequence>MLVCGLDNADITRMKQKVNFKPHLVQVIYYRKV</sequence>
<name>A0A482MJ64_9CAUD</name>
<evidence type="ECO:0000313" key="1">
    <source>
        <dbReference type="EMBL" id="QBQ73536.1"/>
    </source>
</evidence>